<keyword evidence="2" id="KW-0288">FMN</keyword>
<dbReference type="InterPro" id="IPR019921">
    <property type="entry name" value="Lucif-like_OxRdtase_Rv2161c"/>
</dbReference>
<sequence>MPGDRPRRCWREIAPVDLCLFARPGLAPDGEFDAFLAMARQADVAGLHSLCFGEHLVIAPDTSRYPYGPWGHPPDTAWPDPLLSLAAVAAVTERIRLSTAVLLAPLRPGLVLAKEVATLDVISHGRVELGVGTGWQSEEYAGVGLAWDERRRRFDEVIETCRLAWGEQPFSLPLDAGRLDAAGGDAVGRGTGRLDGLTARPVPVQRRIPLYYGVAATAANVRRIARLGDGWTPVGVTAEQVRAGVTALRSAYADAGRDPATLVVRVPLPPVPDAAGGIDAARTVAAAEPYLEAGATMAVAGPNHRLRSAAEAGELIEGLAAAAKAL</sequence>
<proteinExistence type="predicted"/>
<evidence type="ECO:0000256" key="4">
    <source>
        <dbReference type="ARBA" id="ARBA00023033"/>
    </source>
</evidence>
<keyword evidence="3" id="KW-0560">Oxidoreductase</keyword>
<evidence type="ECO:0000259" key="5">
    <source>
        <dbReference type="Pfam" id="PF00296"/>
    </source>
</evidence>
<dbReference type="PANTHER" id="PTHR42847:SF4">
    <property type="entry name" value="ALKANESULFONATE MONOOXYGENASE-RELATED"/>
    <property type="match status" value="1"/>
</dbReference>
<dbReference type="GO" id="GO:0008726">
    <property type="term" value="F:alkanesulfonate monooxygenase activity"/>
    <property type="evidence" value="ECO:0007669"/>
    <property type="project" value="TreeGrafter"/>
</dbReference>
<evidence type="ECO:0000256" key="2">
    <source>
        <dbReference type="ARBA" id="ARBA00022643"/>
    </source>
</evidence>
<dbReference type="PANTHER" id="PTHR42847">
    <property type="entry name" value="ALKANESULFONATE MONOOXYGENASE"/>
    <property type="match status" value="1"/>
</dbReference>
<evidence type="ECO:0000313" key="7">
    <source>
        <dbReference type="Proteomes" id="UP000000657"/>
    </source>
</evidence>
<evidence type="ECO:0000256" key="3">
    <source>
        <dbReference type="ARBA" id="ARBA00023002"/>
    </source>
</evidence>
<organism evidence="6 7">
    <name type="scientific">Frankia alni (strain DSM 45986 / CECT 9034 / ACN14a)</name>
    <dbReference type="NCBI Taxonomy" id="326424"/>
    <lineage>
        <taxon>Bacteria</taxon>
        <taxon>Bacillati</taxon>
        <taxon>Actinomycetota</taxon>
        <taxon>Actinomycetes</taxon>
        <taxon>Frankiales</taxon>
        <taxon>Frankiaceae</taxon>
        <taxon>Frankia</taxon>
    </lineage>
</organism>
<gene>
    <name evidence="6" type="ordered locus">FRAAL3058</name>
</gene>
<dbReference type="STRING" id="326424.FRAAL3058"/>
<keyword evidence="1" id="KW-0285">Flavoprotein</keyword>
<dbReference type="AlphaFoldDB" id="Q0RLA3"/>
<protein>
    <recommendedName>
        <fullName evidence="5">Luciferase-like domain-containing protein</fullName>
    </recommendedName>
</protein>
<reference evidence="6 7" key="1">
    <citation type="journal article" date="2007" name="Genome Res.">
        <title>Genome characteristics of facultatively symbiotic Frankia sp. strains reflect host range and host plant biogeography.</title>
        <authorList>
            <person name="Normand P."/>
            <person name="Lapierre P."/>
            <person name="Tisa L.S."/>
            <person name="Gogarten J.P."/>
            <person name="Alloisio N."/>
            <person name="Bagnarol E."/>
            <person name="Bassi C.A."/>
            <person name="Berry A.M."/>
            <person name="Bickhart D.M."/>
            <person name="Choisne N."/>
            <person name="Couloux A."/>
            <person name="Cournoyer B."/>
            <person name="Cruveiller S."/>
            <person name="Daubin V."/>
            <person name="Demange N."/>
            <person name="Francino M.P."/>
            <person name="Goltsman E."/>
            <person name="Huang Y."/>
            <person name="Kopp O.R."/>
            <person name="Labarre L."/>
            <person name="Lapidus A."/>
            <person name="Lavire C."/>
            <person name="Marechal J."/>
            <person name="Martinez M."/>
            <person name="Mastronunzio J.E."/>
            <person name="Mullin B.C."/>
            <person name="Niemann J."/>
            <person name="Pujic P."/>
            <person name="Rawnsley T."/>
            <person name="Rouy Z."/>
            <person name="Schenowitz C."/>
            <person name="Sellstedt A."/>
            <person name="Tavares F."/>
            <person name="Tomkins J.P."/>
            <person name="Vallenet D."/>
            <person name="Valverde C."/>
            <person name="Wall L.G."/>
            <person name="Wang Y."/>
            <person name="Medigue C."/>
            <person name="Benson D.R."/>
        </authorList>
    </citation>
    <scope>NUCLEOTIDE SEQUENCE [LARGE SCALE GENOMIC DNA]</scope>
    <source>
        <strain evidence="7">DSM 45986 / CECT 9034 / ACN14a</strain>
    </source>
</reference>
<dbReference type="HOGENOM" id="CLU_027853_7_1_11"/>
<dbReference type="InterPro" id="IPR050172">
    <property type="entry name" value="SsuD_RutA_monooxygenase"/>
</dbReference>
<keyword evidence="7" id="KW-1185">Reference proteome</keyword>
<name>Q0RLA3_FRAAA</name>
<dbReference type="NCBIfam" id="TIGR03619">
    <property type="entry name" value="F420_Rv2161c"/>
    <property type="match status" value="1"/>
</dbReference>
<dbReference type="eggNOG" id="COG2141">
    <property type="taxonomic scope" value="Bacteria"/>
</dbReference>
<dbReference type="Pfam" id="PF00296">
    <property type="entry name" value="Bac_luciferase"/>
    <property type="match status" value="1"/>
</dbReference>
<evidence type="ECO:0000256" key="1">
    <source>
        <dbReference type="ARBA" id="ARBA00022630"/>
    </source>
</evidence>
<accession>Q0RLA3</accession>
<evidence type="ECO:0000313" key="6">
    <source>
        <dbReference type="EMBL" id="CAJ61702.1"/>
    </source>
</evidence>
<keyword evidence="4" id="KW-0503">Monooxygenase</keyword>
<feature type="domain" description="Luciferase-like" evidence="5">
    <location>
        <begin position="27"/>
        <end position="294"/>
    </location>
</feature>
<dbReference type="EMBL" id="CT573213">
    <property type="protein sequence ID" value="CAJ61702.1"/>
    <property type="molecule type" value="Genomic_DNA"/>
</dbReference>
<dbReference type="InterPro" id="IPR036661">
    <property type="entry name" value="Luciferase-like_sf"/>
</dbReference>
<dbReference type="KEGG" id="fal:FRAAL3058"/>
<dbReference type="Gene3D" id="3.20.20.30">
    <property type="entry name" value="Luciferase-like domain"/>
    <property type="match status" value="1"/>
</dbReference>
<dbReference type="InterPro" id="IPR011251">
    <property type="entry name" value="Luciferase-like_dom"/>
</dbReference>
<dbReference type="Proteomes" id="UP000000657">
    <property type="component" value="Chromosome"/>
</dbReference>
<dbReference type="SUPFAM" id="SSF51679">
    <property type="entry name" value="Bacterial luciferase-like"/>
    <property type="match status" value="1"/>
</dbReference>
<dbReference type="GO" id="GO:0046306">
    <property type="term" value="P:alkanesulfonate catabolic process"/>
    <property type="evidence" value="ECO:0007669"/>
    <property type="project" value="TreeGrafter"/>
</dbReference>